<evidence type="ECO:0000313" key="10">
    <source>
        <dbReference type="Proteomes" id="UP000321129"/>
    </source>
</evidence>
<dbReference type="Gene3D" id="3.30.450.20">
    <property type="entry name" value="PAS domain"/>
    <property type="match status" value="1"/>
</dbReference>
<dbReference type="SMART" id="SM00091">
    <property type="entry name" value="PAS"/>
    <property type="match status" value="1"/>
</dbReference>
<dbReference type="SUPFAM" id="SSF55785">
    <property type="entry name" value="PYP-like sensor domain (PAS domain)"/>
    <property type="match status" value="1"/>
</dbReference>
<dbReference type="EC" id="2.7.13.3" evidence="2"/>
<evidence type="ECO:0000256" key="3">
    <source>
        <dbReference type="ARBA" id="ARBA00022553"/>
    </source>
</evidence>
<dbReference type="PANTHER" id="PTHR41523">
    <property type="entry name" value="TWO-COMPONENT SYSTEM SENSOR PROTEIN"/>
    <property type="match status" value="1"/>
</dbReference>
<evidence type="ECO:0000256" key="7">
    <source>
        <dbReference type="ARBA" id="ARBA00022840"/>
    </source>
</evidence>
<dbReference type="GO" id="GO:0005524">
    <property type="term" value="F:ATP binding"/>
    <property type="evidence" value="ECO:0007669"/>
    <property type="project" value="UniProtKB-KW"/>
</dbReference>
<evidence type="ECO:0000313" key="9">
    <source>
        <dbReference type="EMBL" id="TXC73530.1"/>
    </source>
</evidence>
<dbReference type="EMBL" id="VOPY01000001">
    <property type="protein sequence ID" value="TXC73530.1"/>
    <property type="molecule type" value="Genomic_DNA"/>
</dbReference>
<dbReference type="GO" id="GO:0004673">
    <property type="term" value="F:protein histidine kinase activity"/>
    <property type="evidence" value="ECO:0007669"/>
    <property type="project" value="UniProtKB-EC"/>
</dbReference>
<dbReference type="PROSITE" id="PS50112">
    <property type="entry name" value="PAS"/>
    <property type="match status" value="1"/>
</dbReference>
<keyword evidence="5" id="KW-0547">Nucleotide-binding</keyword>
<dbReference type="Pfam" id="PF13426">
    <property type="entry name" value="PAS_9"/>
    <property type="match status" value="1"/>
</dbReference>
<proteinExistence type="predicted"/>
<dbReference type="Pfam" id="PF07536">
    <property type="entry name" value="HWE_HK"/>
    <property type="match status" value="1"/>
</dbReference>
<protein>
    <recommendedName>
        <fullName evidence="2">histidine kinase</fullName>
        <ecNumber evidence="2">2.7.13.3</ecNumber>
    </recommendedName>
</protein>
<comment type="catalytic activity">
    <reaction evidence="1">
        <text>ATP + protein L-histidine = ADP + protein N-phospho-L-histidine.</text>
        <dbReference type="EC" id="2.7.13.3"/>
    </reaction>
</comment>
<evidence type="ECO:0000256" key="5">
    <source>
        <dbReference type="ARBA" id="ARBA00022741"/>
    </source>
</evidence>
<keyword evidence="4" id="KW-0808">Transferase</keyword>
<accession>A0A5C6ULV4</accession>
<dbReference type="PANTHER" id="PTHR41523:SF8">
    <property type="entry name" value="ETHYLENE RESPONSE SENSOR PROTEIN"/>
    <property type="match status" value="1"/>
</dbReference>
<evidence type="ECO:0000256" key="4">
    <source>
        <dbReference type="ARBA" id="ARBA00022679"/>
    </source>
</evidence>
<dbReference type="InterPro" id="IPR011102">
    <property type="entry name" value="Sig_transdc_His_kinase_HWE"/>
</dbReference>
<dbReference type="InterPro" id="IPR000014">
    <property type="entry name" value="PAS"/>
</dbReference>
<dbReference type="AlphaFoldDB" id="A0A5C6ULV4"/>
<dbReference type="OrthoDB" id="9760752at2"/>
<reference evidence="9 10" key="1">
    <citation type="submission" date="2019-08" db="EMBL/GenBank/DDBJ databases">
        <title>Sphingorhabdus soil sp. nov., isolated from arctic soil.</title>
        <authorList>
            <person name="Liu Y."/>
        </authorList>
    </citation>
    <scope>NUCLEOTIDE SEQUENCE [LARGE SCALE GENOMIC DNA]</scope>
    <source>
        <strain evidence="9 10">D-2Q-5-6</strain>
    </source>
</reference>
<name>A0A5C6ULV4_9SPHN</name>
<keyword evidence="3" id="KW-0597">Phosphoprotein</keyword>
<keyword evidence="10" id="KW-1185">Reference proteome</keyword>
<evidence type="ECO:0000256" key="6">
    <source>
        <dbReference type="ARBA" id="ARBA00022777"/>
    </source>
</evidence>
<dbReference type="InterPro" id="IPR035965">
    <property type="entry name" value="PAS-like_dom_sf"/>
</dbReference>
<dbReference type="SMART" id="SM00911">
    <property type="entry name" value="HWE_HK"/>
    <property type="match status" value="1"/>
</dbReference>
<feature type="domain" description="PAS" evidence="8">
    <location>
        <begin position="17"/>
        <end position="65"/>
    </location>
</feature>
<dbReference type="NCBIfam" id="TIGR00229">
    <property type="entry name" value="sensory_box"/>
    <property type="match status" value="1"/>
</dbReference>
<evidence type="ECO:0000256" key="1">
    <source>
        <dbReference type="ARBA" id="ARBA00000085"/>
    </source>
</evidence>
<dbReference type="Proteomes" id="UP000321129">
    <property type="component" value="Unassembled WGS sequence"/>
</dbReference>
<sequence length="328" mass="35293">MSALPLDADDKFIGPSIEEILSCIGDAVISTDVAGKIVLFNPAAETIFGHRARDILGSNIERLIPARFGGAHAGHIASFGSAPSDVARAMASEREVVGLRRDGSEFAAEAMLSCRHLDHMTLLTVVIRDVSPRKALEEERDIIVAEMAHRFSNIFAMVNSVIGMTARSVASVDEFRDVLEGRLHAILHNQAALVEPGRAVRFGDLIAFELAPFRSEAGDAIVLEGDELTVPAKQAVRISLLLHELTTNAVKYGALSAAGGSLRLAWTTEREGDVDYLVLDWIERGGPPVSPPTRRGSGSAMIERSFGVANSTVTYAPEGLSARFRIRL</sequence>
<organism evidence="9 10">
    <name type="scientific">Flavisphingopyxis soli</name>
    <dbReference type="NCBI Taxonomy" id="2601267"/>
    <lineage>
        <taxon>Bacteria</taxon>
        <taxon>Pseudomonadati</taxon>
        <taxon>Pseudomonadota</taxon>
        <taxon>Alphaproteobacteria</taxon>
        <taxon>Sphingomonadales</taxon>
        <taxon>Sphingopyxidaceae</taxon>
        <taxon>Flavisphingopyxis</taxon>
    </lineage>
</organism>
<dbReference type="Gene3D" id="3.30.565.10">
    <property type="entry name" value="Histidine kinase-like ATPase, C-terminal domain"/>
    <property type="match status" value="1"/>
</dbReference>
<dbReference type="RefSeq" id="WP_147121367.1">
    <property type="nucleotide sequence ID" value="NZ_VOPY01000001.1"/>
</dbReference>
<gene>
    <name evidence="9" type="ORF">FSZ31_01915</name>
</gene>
<dbReference type="CDD" id="cd00130">
    <property type="entry name" value="PAS"/>
    <property type="match status" value="1"/>
</dbReference>
<comment type="caution">
    <text evidence="9">The sequence shown here is derived from an EMBL/GenBank/DDBJ whole genome shotgun (WGS) entry which is preliminary data.</text>
</comment>
<keyword evidence="6" id="KW-0418">Kinase</keyword>
<dbReference type="InterPro" id="IPR036890">
    <property type="entry name" value="HATPase_C_sf"/>
</dbReference>
<evidence type="ECO:0000259" key="8">
    <source>
        <dbReference type="PROSITE" id="PS50112"/>
    </source>
</evidence>
<evidence type="ECO:0000256" key="2">
    <source>
        <dbReference type="ARBA" id="ARBA00012438"/>
    </source>
</evidence>
<keyword evidence="7" id="KW-0067">ATP-binding</keyword>